<evidence type="ECO:0000313" key="16">
    <source>
        <dbReference type="Proteomes" id="UP000053370"/>
    </source>
</evidence>
<dbReference type="EC" id="2.7.4.6" evidence="10 13"/>
<comment type="function">
    <text evidence="10">Major role in the synthesis of nucleoside triphosphates other than ATP. The ATP gamma phosphate is transferred to the NDP beta phosphate via a ping-pong mechanism, using a phosphorylated active-site intermediate.</text>
</comment>
<keyword evidence="10" id="KW-0460">Magnesium</keyword>
<evidence type="ECO:0000259" key="14">
    <source>
        <dbReference type="SMART" id="SM00562"/>
    </source>
</evidence>
<evidence type="ECO:0000256" key="7">
    <source>
        <dbReference type="ARBA" id="ARBA00023080"/>
    </source>
</evidence>
<dbReference type="GO" id="GO:0006228">
    <property type="term" value="P:UTP biosynthetic process"/>
    <property type="evidence" value="ECO:0007669"/>
    <property type="project" value="UniProtKB-UniRule"/>
</dbReference>
<evidence type="ECO:0000256" key="13">
    <source>
        <dbReference type="RuleBase" id="RU004013"/>
    </source>
</evidence>
<name>A0A0S7BYN3_9CHLR</name>
<dbReference type="Gene3D" id="3.30.70.141">
    <property type="entry name" value="Nucleoside diphosphate kinase-like domain"/>
    <property type="match status" value="1"/>
</dbReference>
<keyword evidence="4 10" id="KW-0547">Nucleotide-binding</keyword>
<dbReference type="PATRIC" id="fig|1678840.3.peg.2991"/>
<evidence type="ECO:0000256" key="6">
    <source>
        <dbReference type="ARBA" id="ARBA00022840"/>
    </source>
</evidence>
<dbReference type="InterPro" id="IPR001564">
    <property type="entry name" value="Nucleoside_diP_kinase"/>
</dbReference>
<evidence type="ECO:0000256" key="9">
    <source>
        <dbReference type="ARBA" id="ARBA00047945"/>
    </source>
</evidence>
<dbReference type="GO" id="GO:0006241">
    <property type="term" value="P:CTP biosynthetic process"/>
    <property type="evidence" value="ECO:0007669"/>
    <property type="project" value="UniProtKB-UniRule"/>
</dbReference>
<feature type="binding site" evidence="10 11">
    <location>
        <position position="85"/>
    </location>
    <ligand>
        <name>ATP</name>
        <dbReference type="ChEBI" id="CHEBI:30616"/>
    </ligand>
</feature>
<reference evidence="15" key="1">
    <citation type="journal article" date="2015" name="Genome Announc.">
        <title>Draft Genome Sequence of Anaerolineae Strain TC1, a Novel Isolate from a Methanogenic Wastewater Treatment System.</title>
        <authorList>
            <person name="Matsuura N."/>
            <person name="Tourlousse D.M."/>
            <person name="Sun L."/>
            <person name="Toyonaga M."/>
            <person name="Kuroda K."/>
            <person name="Ohashi A."/>
            <person name="Cruz R."/>
            <person name="Yamaguchi T."/>
            <person name="Sekiguchi Y."/>
        </authorList>
    </citation>
    <scope>NUCLEOTIDE SEQUENCE [LARGE SCALE GENOMIC DNA]</scope>
    <source>
        <strain evidence="15">TC1</strain>
    </source>
</reference>
<feature type="binding site" evidence="10 11">
    <location>
        <position position="91"/>
    </location>
    <ligand>
        <name>ATP</name>
        <dbReference type="ChEBI" id="CHEBI:30616"/>
    </ligand>
</feature>
<comment type="subcellular location">
    <subcellularLocation>
        <location evidence="10">Cytoplasm</location>
    </subcellularLocation>
</comment>
<dbReference type="OrthoDB" id="9801161at2"/>
<comment type="function">
    <text evidence="8">(Microbial infection) Catalyzes the phosphorylation of dZDP to dZTP, when the bacterium is infected by a phage that produces the substrate for the synthesis of dZTP (2- amino-2'-deoxyadenosine 5'-triphosphate), which is then used by the phage as a DNA polymerase substrate.</text>
</comment>
<feature type="binding site" evidence="10 11">
    <location>
        <position position="112"/>
    </location>
    <ligand>
        <name>ATP</name>
        <dbReference type="ChEBI" id="CHEBI:30616"/>
    </ligand>
</feature>
<evidence type="ECO:0000256" key="8">
    <source>
        <dbReference type="ARBA" id="ARBA00024802"/>
    </source>
</evidence>
<dbReference type="GO" id="GO:0004550">
    <property type="term" value="F:nucleoside diphosphate kinase activity"/>
    <property type="evidence" value="ECO:0007669"/>
    <property type="project" value="UniProtKB-UniRule"/>
</dbReference>
<dbReference type="EMBL" id="DF968181">
    <property type="protein sequence ID" value="GAP41523.1"/>
    <property type="molecule type" value="Genomic_DNA"/>
</dbReference>
<dbReference type="SUPFAM" id="SSF54919">
    <property type="entry name" value="Nucleoside diphosphate kinase, NDK"/>
    <property type="match status" value="1"/>
</dbReference>
<keyword evidence="3 10" id="KW-0808">Transferase</keyword>
<keyword evidence="16" id="KW-1185">Reference proteome</keyword>
<feature type="binding site" evidence="10 11">
    <location>
        <position position="57"/>
    </location>
    <ligand>
        <name>ATP</name>
        <dbReference type="ChEBI" id="CHEBI:30616"/>
    </ligand>
</feature>
<dbReference type="PRINTS" id="PR01243">
    <property type="entry name" value="NUCDPKINASE"/>
</dbReference>
<dbReference type="GO" id="GO:0005737">
    <property type="term" value="C:cytoplasm"/>
    <property type="evidence" value="ECO:0007669"/>
    <property type="project" value="UniProtKB-SubCell"/>
</dbReference>
<comment type="catalytic activity">
    <reaction evidence="10 13">
        <text>a 2'-deoxyribonucleoside 5'-diphosphate + ATP = a 2'-deoxyribonucleoside 5'-triphosphate + ADP</text>
        <dbReference type="Rhea" id="RHEA:44640"/>
        <dbReference type="ChEBI" id="CHEBI:30616"/>
        <dbReference type="ChEBI" id="CHEBI:61560"/>
        <dbReference type="ChEBI" id="CHEBI:73316"/>
        <dbReference type="ChEBI" id="CHEBI:456216"/>
        <dbReference type="EC" id="2.7.4.6"/>
    </reaction>
</comment>
<accession>A0A0S7BYN3</accession>
<keyword evidence="10" id="KW-0479">Metal-binding</keyword>
<keyword evidence="10" id="KW-0597">Phosphoprotein</keyword>
<sequence>MEKTFVCIKPDGVQRGLIGEIVKRFENRGFTLVAAKFMLVSRELAEKHYAEHVGKAFYNGLVNYITSGPVFAMVWEGEDVIKGVRQTVGATKPIEAAPGTIRHDFAAKMDRNLIHASDAIPTAEREIALWFRPEEMVEWTSITNPWVFGKNS</sequence>
<dbReference type="GO" id="GO:0005524">
    <property type="term" value="F:ATP binding"/>
    <property type="evidence" value="ECO:0007669"/>
    <property type="project" value="UniProtKB-UniRule"/>
</dbReference>
<evidence type="ECO:0000313" key="15">
    <source>
        <dbReference type="EMBL" id="GAP41523.1"/>
    </source>
</evidence>
<dbReference type="STRING" id="1678840.ATC1_131515"/>
<dbReference type="AlphaFoldDB" id="A0A0S7BYN3"/>
<dbReference type="PROSITE" id="PS00469">
    <property type="entry name" value="NDPK"/>
    <property type="match status" value="1"/>
</dbReference>
<keyword evidence="7 10" id="KW-0546">Nucleotide metabolism</keyword>
<evidence type="ECO:0000256" key="3">
    <source>
        <dbReference type="ARBA" id="ARBA00022679"/>
    </source>
</evidence>
<keyword evidence="5 10" id="KW-0418">Kinase</keyword>
<gene>
    <name evidence="10" type="primary">ndk</name>
    <name evidence="15" type="ORF">ATC1_131515</name>
</gene>
<dbReference type="HAMAP" id="MF_00451">
    <property type="entry name" value="NDP_kinase"/>
    <property type="match status" value="1"/>
</dbReference>
<dbReference type="FunFam" id="3.30.70.141:FF:000002">
    <property type="entry name" value="Nucleoside diphosphate kinase"/>
    <property type="match status" value="1"/>
</dbReference>
<comment type="catalytic activity">
    <reaction evidence="10">
        <text>a ribonucleoside 5'-diphosphate + ATP = a ribonucleoside 5'-triphosphate + ADP</text>
        <dbReference type="Rhea" id="RHEA:18113"/>
        <dbReference type="ChEBI" id="CHEBI:30616"/>
        <dbReference type="ChEBI" id="CHEBI:57930"/>
        <dbReference type="ChEBI" id="CHEBI:61557"/>
        <dbReference type="ChEBI" id="CHEBI:456216"/>
        <dbReference type="EC" id="2.7.4.6"/>
    </reaction>
</comment>
<dbReference type="GO" id="GO:0046872">
    <property type="term" value="F:metal ion binding"/>
    <property type="evidence" value="ECO:0007669"/>
    <property type="project" value="UniProtKB-KW"/>
</dbReference>
<dbReference type="NCBIfam" id="NF001908">
    <property type="entry name" value="PRK00668.1"/>
    <property type="match status" value="1"/>
</dbReference>
<evidence type="ECO:0000256" key="12">
    <source>
        <dbReference type="RuleBase" id="RU004011"/>
    </source>
</evidence>
<dbReference type="CDD" id="cd04413">
    <property type="entry name" value="NDPk_I"/>
    <property type="match status" value="1"/>
</dbReference>
<feature type="binding site" evidence="10 11">
    <location>
        <position position="102"/>
    </location>
    <ligand>
        <name>ATP</name>
        <dbReference type="ChEBI" id="CHEBI:30616"/>
    </ligand>
</feature>
<dbReference type="InterPro" id="IPR034907">
    <property type="entry name" value="NDK-like_dom"/>
</dbReference>
<evidence type="ECO:0000256" key="1">
    <source>
        <dbReference type="ARBA" id="ARBA00001946"/>
    </source>
</evidence>
<evidence type="ECO:0000256" key="10">
    <source>
        <dbReference type="HAMAP-Rule" id="MF_00451"/>
    </source>
</evidence>
<dbReference type="InterPro" id="IPR023005">
    <property type="entry name" value="Nucleoside_diP_kinase_AS"/>
</dbReference>
<comment type="similarity">
    <text evidence="2 10 11 12">Belongs to the NDK family.</text>
</comment>
<feature type="active site" description="Pros-phosphohistidine intermediate" evidence="10 11">
    <location>
        <position position="115"/>
    </location>
</feature>
<dbReference type="Proteomes" id="UP000053370">
    <property type="component" value="Unassembled WGS sequence"/>
</dbReference>
<comment type="catalytic activity">
    <reaction evidence="9">
        <text>dZDP + ATP = dZTP + ADP</text>
        <dbReference type="Rhea" id="RHEA:67644"/>
        <dbReference type="ChEBI" id="CHEBI:30616"/>
        <dbReference type="ChEBI" id="CHEBI:172929"/>
        <dbReference type="ChEBI" id="CHEBI:172931"/>
        <dbReference type="ChEBI" id="CHEBI:456216"/>
    </reaction>
</comment>
<organism evidence="15">
    <name type="scientific">Flexilinea flocculi</name>
    <dbReference type="NCBI Taxonomy" id="1678840"/>
    <lineage>
        <taxon>Bacteria</taxon>
        <taxon>Bacillati</taxon>
        <taxon>Chloroflexota</taxon>
        <taxon>Anaerolineae</taxon>
        <taxon>Anaerolineales</taxon>
        <taxon>Anaerolineaceae</taxon>
        <taxon>Flexilinea</taxon>
    </lineage>
</organism>
<dbReference type="Pfam" id="PF00334">
    <property type="entry name" value="NDK"/>
    <property type="match status" value="1"/>
</dbReference>
<dbReference type="GO" id="GO:0006183">
    <property type="term" value="P:GTP biosynthetic process"/>
    <property type="evidence" value="ECO:0007669"/>
    <property type="project" value="UniProtKB-UniRule"/>
</dbReference>
<evidence type="ECO:0000256" key="4">
    <source>
        <dbReference type="ARBA" id="ARBA00022741"/>
    </source>
</evidence>
<keyword evidence="10" id="KW-0963">Cytoplasm</keyword>
<dbReference type="InterPro" id="IPR036850">
    <property type="entry name" value="NDK-like_dom_sf"/>
</dbReference>
<feature type="domain" description="Nucleoside diphosphate kinase-like" evidence="14">
    <location>
        <begin position="1"/>
        <end position="138"/>
    </location>
</feature>
<dbReference type="PANTHER" id="PTHR11349">
    <property type="entry name" value="NUCLEOSIDE DIPHOSPHATE KINASE"/>
    <property type="match status" value="1"/>
</dbReference>
<dbReference type="PROSITE" id="PS51374">
    <property type="entry name" value="NDPK_LIKE"/>
    <property type="match status" value="1"/>
</dbReference>
<comment type="cofactor">
    <cofactor evidence="1 10">
        <name>Mg(2+)</name>
        <dbReference type="ChEBI" id="CHEBI:18420"/>
    </cofactor>
</comment>
<evidence type="ECO:0000256" key="5">
    <source>
        <dbReference type="ARBA" id="ARBA00022777"/>
    </source>
</evidence>
<evidence type="ECO:0000256" key="11">
    <source>
        <dbReference type="PROSITE-ProRule" id="PRU00706"/>
    </source>
</evidence>
<comment type="subunit">
    <text evidence="10">Homotetramer.</text>
</comment>
<feature type="binding site" evidence="10 11">
    <location>
        <position position="9"/>
    </location>
    <ligand>
        <name>ATP</name>
        <dbReference type="ChEBI" id="CHEBI:30616"/>
    </ligand>
</feature>
<evidence type="ECO:0000256" key="2">
    <source>
        <dbReference type="ARBA" id="ARBA00008142"/>
    </source>
</evidence>
<proteinExistence type="inferred from homology"/>
<protein>
    <recommendedName>
        <fullName evidence="10 13">Nucleoside diphosphate kinase</fullName>
        <shortName evidence="10">NDK</shortName>
        <shortName evidence="10">NDP kinase</shortName>
        <ecNumber evidence="10 13">2.7.4.6</ecNumber>
    </recommendedName>
    <alternativeName>
        <fullName evidence="10">Nucleoside-2-P kinase</fullName>
    </alternativeName>
</protein>
<dbReference type="SMART" id="SM00562">
    <property type="entry name" value="NDK"/>
    <property type="match status" value="1"/>
</dbReference>
<dbReference type="RefSeq" id="WP_062282917.1">
    <property type="nucleotide sequence ID" value="NZ_DF968181.1"/>
</dbReference>
<keyword evidence="6 10" id="KW-0067">ATP-binding</keyword>